<feature type="compositionally biased region" description="Acidic residues" evidence="11">
    <location>
        <begin position="371"/>
        <end position="383"/>
    </location>
</feature>
<dbReference type="Gene3D" id="3.40.50.300">
    <property type="entry name" value="P-loop containing nucleotide triphosphate hydrolases"/>
    <property type="match status" value="2"/>
</dbReference>
<dbReference type="InterPro" id="IPR036855">
    <property type="entry name" value="Znf_CCCH_sf"/>
</dbReference>
<feature type="domain" description="C3H1-type" evidence="12">
    <location>
        <begin position="197"/>
        <end position="224"/>
    </location>
</feature>
<dbReference type="InterPro" id="IPR000571">
    <property type="entry name" value="Znf_CCCH"/>
</dbReference>
<dbReference type="GO" id="GO:0003723">
    <property type="term" value="F:RNA binding"/>
    <property type="evidence" value="ECO:0007669"/>
    <property type="project" value="TreeGrafter"/>
</dbReference>
<comment type="caution">
    <text evidence="14">The sequence shown here is derived from an EMBL/GenBank/DDBJ whole genome shotgun (WGS) entry which is preliminary data.</text>
</comment>
<dbReference type="CDD" id="cd18791">
    <property type="entry name" value="SF2_C_RHA"/>
    <property type="match status" value="1"/>
</dbReference>
<feature type="domain" description="Helicase C-terminal" evidence="13">
    <location>
        <begin position="650"/>
        <end position="816"/>
    </location>
</feature>
<dbReference type="InterPro" id="IPR011709">
    <property type="entry name" value="DEAD-box_helicase_OB_fold"/>
</dbReference>
<dbReference type="Pfam" id="PF00271">
    <property type="entry name" value="Helicase_C"/>
    <property type="match status" value="1"/>
</dbReference>
<feature type="zinc finger region" description="C3H1-type" evidence="10">
    <location>
        <begin position="197"/>
        <end position="224"/>
    </location>
</feature>
<evidence type="ECO:0000256" key="1">
    <source>
        <dbReference type="ARBA" id="ARBA00012552"/>
    </source>
</evidence>
<dbReference type="Gene3D" id="4.10.1000.10">
    <property type="entry name" value="Zinc finger, CCCH-type"/>
    <property type="match status" value="1"/>
</dbReference>
<keyword evidence="6" id="KW-0347">Helicase</keyword>
<dbReference type="FunFam" id="4.10.1000.10:FF:000038">
    <property type="entry name" value="putative ATP-dependent RNA helicase DHX57"/>
    <property type="match status" value="1"/>
</dbReference>
<evidence type="ECO:0000256" key="4">
    <source>
        <dbReference type="ARBA" id="ARBA00022771"/>
    </source>
</evidence>
<proteinExistence type="predicted"/>
<dbReference type="InterPro" id="IPR027417">
    <property type="entry name" value="P-loop_NTPase"/>
</dbReference>
<evidence type="ECO:0000256" key="3">
    <source>
        <dbReference type="ARBA" id="ARBA00022741"/>
    </source>
</evidence>
<keyword evidence="8" id="KW-0067">ATP-binding</keyword>
<dbReference type="CDD" id="cd23825">
    <property type="entry name" value="RWD_DHX57"/>
    <property type="match status" value="1"/>
</dbReference>
<evidence type="ECO:0000259" key="13">
    <source>
        <dbReference type="PROSITE" id="PS51194"/>
    </source>
</evidence>
<feature type="compositionally biased region" description="Acidic residues" evidence="11">
    <location>
        <begin position="31"/>
        <end position="41"/>
    </location>
</feature>
<keyword evidence="5" id="KW-0378">Hydrolase</keyword>
<dbReference type="Pfam" id="PF05773">
    <property type="entry name" value="RWD"/>
    <property type="match status" value="1"/>
</dbReference>
<dbReference type="GO" id="GO:0005524">
    <property type="term" value="F:ATP binding"/>
    <property type="evidence" value="ECO:0007669"/>
    <property type="project" value="UniProtKB-KW"/>
</dbReference>
<dbReference type="FunFam" id="1.20.120.1080:FF:000002">
    <property type="entry name" value="Putative ATP-dependent RNA helicase DHX36"/>
    <property type="match status" value="1"/>
</dbReference>
<dbReference type="SUPFAM" id="SSF46934">
    <property type="entry name" value="UBA-like"/>
    <property type="match status" value="1"/>
</dbReference>
<dbReference type="Pfam" id="PF00642">
    <property type="entry name" value="zf-CCCH"/>
    <property type="match status" value="1"/>
</dbReference>
<feature type="region of interest" description="Disordered" evidence="11">
    <location>
        <begin position="367"/>
        <end position="386"/>
    </location>
</feature>
<keyword evidence="3" id="KW-0547">Nucleotide-binding</keyword>
<dbReference type="EMBL" id="NDHI03003536">
    <property type="protein sequence ID" value="PNJ25166.1"/>
    <property type="molecule type" value="Genomic_DNA"/>
</dbReference>
<dbReference type="SMART" id="SM00847">
    <property type="entry name" value="HA2"/>
    <property type="match status" value="1"/>
</dbReference>
<evidence type="ECO:0000256" key="5">
    <source>
        <dbReference type="ARBA" id="ARBA00022801"/>
    </source>
</evidence>
<evidence type="ECO:0000313" key="14">
    <source>
        <dbReference type="EMBL" id="PNJ25166.1"/>
    </source>
</evidence>
<dbReference type="GO" id="GO:0008270">
    <property type="term" value="F:zinc ion binding"/>
    <property type="evidence" value="ECO:0007669"/>
    <property type="project" value="UniProtKB-KW"/>
</dbReference>
<feature type="region of interest" description="Disordered" evidence="11">
    <location>
        <begin position="1"/>
        <end position="47"/>
    </location>
</feature>
<evidence type="ECO:0000256" key="8">
    <source>
        <dbReference type="ARBA" id="ARBA00022840"/>
    </source>
</evidence>
<dbReference type="InterPro" id="IPR059023">
    <property type="entry name" value="RNA_hel_CTD"/>
</dbReference>
<dbReference type="Gene3D" id="1.20.120.1080">
    <property type="match status" value="1"/>
</dbReference>
<dbReference type="Pfam" id="PF07717">
    <property type="entry name" value="OB_NTP_bind"/>
    <property type="match status" value="1"/>
</dbReference>
<dbReference type="InterPro" id="IPR042615">
    <property type="entry name" value="DHX57_UBA"/>
</dbReference>
<dbReference type="PANTHER" id="PTHR18934">
    <property type="entry name" value="ATP-DEPENDENT RNA HELICASE"/>
    <property type="match status" value="1"/>
</dbReference>
<dbReference type="GO" id="GO:0016787">
    <property type="term" value="F:hydrolase activity"/>
    <property type="evidence" value="ECO:0007669"/>
    <property type="project" value="UniProtKB-KW"/>
</dbReference>
<dbReference type="SMART" id="SM00356">
    <property type="entry name" value="ZnF_C3H1"/>
    <property type="match status" value="1"/>
</dbReference>
<comment type="catalytic activity">
    <reaction evidence="9">
        <text>ATP + H2O = ADP + phosphate + H(+)</text>
        <dbReference type="Rhea" id="RHEA:13065"/>
        <dbReference type="ChEBI" id="CHEBI:15377"/>
        <dbReference type="ChEBI" id="CHEBI:15378"/>
        <dbReference type="ChEBI" id="CHEBI:30616"/>
        <dbReference type="ChEBI" id="CHEBI:43474"/>
        <dbReference type="ChEBI" id="CHEBI:456216"/>
        <dbReference type="EC" id="3.6.4.13"/>
    </reaction>
</comment>
<evidence type="ECO:0000256" key="2">
    <source>
        <dbReference type="ARBA" id="ARBA00022723"/>
    </source>
</evidence>
<keyword evidence="7 10" id="KW-0862">Zinc</keyword>
<dbReference type="CDD" id="cd14317">
    <property type="entry name" value="UBA_DHX57"/>
    <property type="match status" value="1"/>
</dbReference>
<organism evidence="14">
    <name type="scientific">Pongo abelii</name>
    <name type="common">Sumatran orangutan</name>
    <name type="synonym">Pongo pygmaeus abelii</name>
    <dbReference type="NCBI Taxonomy" id="9601"/>
    <lineage>
        <taxon>Eukaryota</taxon>
        <taxon>Metazoa</taxon>
        <taxon>Chordata</taxon>
        <taxon>Craniata</taxon>
        <taxon>Vertebrata</taxon>
        <taxon>Euteleostomi</taxon>
        <taxon>Mammalia</taxon>
        <taxon>Eutheria</taxon>
        <taxon>Euarchontoglires</taxon>
        <taxon>Primates</taxon>
        <taxon>Haplorrhini</taxon>
        <taxon>Catarrhini</taxon>
        <taxon>Hominidae</taxon>
        <taxon>Pongo</taxon>
    </lineage>
</organism>
<evidence type="ECO:0000256" key="10">
    <source>
        <dbReference type="PROSITE-ProRule" id="PRU00723"/>
    </source>
</evidence>
<feature type="compositionally biased region" description="Basic and acidic residues" evidence="11">
    <location>
        <begin position="1"/>
        <end position="17"/>
    </location>
</feature>
<dbReference type="EC" id="3.6.4.13" evidence="1"/>
<dbReference type="Pfam" id="PF26026">
    <property type="entry name" value="RNA_hel_CTD"/>
    <property type="match status" value="1"/>
</dbReference>
<dbReference type="InterPro" id="IPR001650">
    <property type="entry name" value="Helicase_C-like"/>
</dbReference>
<gene>
    <name evidence="14" type="ORF">CR201_G0039574</name>
</gene>
<dbReference type="SUPFAM" id="SSF90229">
    <property type="entry name" value="CCCH zinc finger"/>
    <property type="match status" value="1"/>
</dbReference>
<dbReference type="InterPro" id="IPR009060">
    <property type="entry name" value="UBA-like_sf"/>
</dbReference>
<evidence type="ECO:0000256" key="7">
    <source>
        <dbReference type="ARBA" id="ARBA00022833"/>
    </source>
</evidence>
<dbReference type="PROSITE" id="PS50103">
    <property type="entry name" value="ZF_C3H1"/>
    <property type="match status" value="1"/>
</dbReference>
<name>A0A2J8SWM2_PONAB</name>
<reference evidence="14" key="1">
    <citation type="submission" date="2017-12" db="EMBL/GenBank/DDBJ databases">
        <title>High-resolution comparative analysis of great ape genomes.</title>
        <authorList>
            <person name="Pollen A."/>
            <person name="Hastie A."/>
            <person name="Hormozdiari F."/>
            <person name="Dougherty M."/>
            <person name="Liu R."/>
            <person name="Chaisson M."/>
            <person name="Hoppe E."/>
            <person name="Hill C."/>
            <person name="Pang A."/>
            <person name="Hillier L."/>
            <person name="Baker C."/>
            <person name="Armstrong J."/>
            <person name="Shendure J."/>
            <person name="Paten B."/>
            <person name="Wilson R."/>
            <person name="Chao H."/>
            <person name="Schneider V."/>
            <person name="Ventura M."/>
            <person name="Kronenberg Z."/>
            <person name="Murali S."/>
            <person name="Gordon D."/>
            <person name="Cantsilieris S."/>
            <person name="Munson K."/>
            <person name="Nelson B."/>
            <person name="Raja A."/>
            <person name="Underwood J."/>
            <person name="Diekhans M."/>
            <person name="Fiddes I."/>
            <person name="Haussler D."/>
            <person name="Eichler E."/>
        </authorList>
    </citation>
    <scope>NUCLEOTIDE SEQUENCE [LARGE SCALE GENOMIC DNA]</scope>
    <source>
        <strain evidence="14">Susie</strain>
    </source>
</reference>
<dbReference type="SUPFAM" id="SSF52540">
    <property type="entry name" value="P-loop containing nucleoside triphosphate hydrolases"/>
    <property type="match status" value="1"/>
</dbReference>
<dbReference type="Pfam" id="PF04408">
    <property type="entry name" value="WHD_HA2"/>
    <property type="match status" value="1"/>
</dbReference>
<dbReference type="GO" id="GO:0003724">
    <property type="term" value="F:RNA helicase activity"/>
    <property type="evidence" value="ECO:0007669"/>
    <property type="project" value="UniProtKB-EC"/>
</dbReference>
<protein>
    <recommendedName>
        <fullName evidence="1">RNA helicase</fullName>
        <ecNumber evidence="1">3.6.4.13</ecNumber>
    </recommendedName>
</protein>
<dbReference type="AlphaFoldDB" id="A0A2J8SWM2"/>
<evidence type="ECO:0000256" key="11">
    <source>
        <dbReference type="SAM" id="MobiDB-lite"/>
    </source>
</evidence>
<keyword evidence="2 10" id="KW-0479">Metal-binding</keyword>
<evidence type="ECO:0000259" key="12">
    <source>
        <dbReference type="PROSITE" id="PS50103"/>
    </source>
</evidence>
<dbReference type="SMART" id="SM00490">
    <property type="entry name" value="HELICc"/>
    <property type="match status" value="1"/>
</dbReference>
<accession>A0A2J8SWM2</accession>
<dbReference type="GO" id="GO:0045727">
    <property type="term" value="P:positive regulation of translation"/>
    <property type="evidence" value="ECO:0007669"/>
    <property type="project" value="UniProtKB-ARBA"/>
</dbReference>
<keyword evidence="4 10" id="KW-0863">Zinc-finger</keyword>
<dbReference type="PROSITE" id="PS51194">
    <property type="entry name" value="HELICASE_CTER"/>
    <property type="match status" value="1"/>
</dbReference>
<dbReference type="InterPro" id="IPR006575">
    <property type="entry name" value="RWD_dom"/>
</dbReference>
<dbReference type="InterPro" id="IPR048333">
    <property type="entry name" value="HA2_WH"/>
</dbReference>
<dbReference type="PANTHER" id="PTHR18934:SF145">
    <property type="entry name" value="ATP-DEPENDENT RNA HELICASE DHX57-RELATED"/>
    <property type="match status" value="1"/>
</dbReference>
<dbReference type="InterPro" id="IPR007502">
    <property type="entry name" value="Helicase-assoc_dom"/>
</dbReference>
<dbReference type="Pfam" id="PF21010">
    <property type="entry name" value="HA2_C"/>
    <property type="match status" value="1"/>
</dbReference>
<dbReference type="FunFam" id="3.40.50.300:FF:004212">
    <property type="entry name" value="Predicted protein"/>
    <property type="match status" value="1"/>
</dbReference>
<evidence type="ECO:0000256" key="9">
    <source>
        <dbReference type="ARBA" id="ARBA00047984"/>
    </source>
</evidence>
<sequence length="1111" mass="125737">MTSENQEKVKALLRDLQEQDADAGSERGISGEEEDDEPDCCNDERYWPAGQEPSLVPDLDPLEYAGLAPVEPYVPEFTVSPFAVQKLSRYGFNIERCQAVLRMCDGDVGASLEHLLTQCFSETFGERMKISEAVNQISLDECMEQRQEEAFALKSICGEKFIERIQNRVWTIGLELEYLTSRFRKSKPKESTKNVQESSLEICKFYLKGNCKFGSKCKFKHEVPPNQIVGRIERSVDDSHLNANEDASFLYELEIRFSKDHKYPYQAPLVAFYSTNENLPLACRLHISEFLYDKALTFAETSEPVVYSLITLLEEESEIVKLLTNTHHKYSVPPVNFLPVPSRTRVNNPACHKPVIPNNSFVSNQIPEVEKESESEESDEDDGPAPVIVENESYVNLKKKISKRYDWQAKSVHAENGKICKQFRMKQASRQFQSILQERQSLPAWEERETILNLLRKHQVVVISGMTGCGKTTQIPQFILDDSLNGPPEKVANIICTQPRRISAISVAERVAKERAERVGLTVGYQIRLESVKVCMLCVFPGRTFPVDQFFLEDAIAVTRYVLQDGSPYMRSMKQISKEKLKARRNRTAFEEVEEDLRLSLHLQDQDSVKDAVPDQQLDFKQLLARYKGVSKSVIKTMSIMDFEKVNLELIEALLEWIVDGKHSYPPGAILVFLPGLAEIKMLYEQLQSNSLFNNRRSNRCVIHPLHSSLSSEEQQAVFVKPPVGVTKIIISTNIAETSITIDDVVYVIDSGKMKEKRIKILEMFSAHNLQSVFSRLIEPPHTDSLRASKIRLRDLGALTPDEKLTPLGYHLASLPVDVRIGKLMLFGSIFRCLDPALTIAASLAFKSPFVSPWDKKEEANQKKLEFAFANSDYLALLRAYKEMASLKRQFTELLSDIGFAREGLRAREIEKRAQGGDGVLDATGEEANSNAENPKLISAMLCAALYPNVVQVKSPEGKFQKTSTGAVRMQPKSAELKFVTKNDGYVHIHPSSVNYQVRHFDSPYLLYHEKIKTSRVFIRDCSMVSVYPLVLCGGGQVNVQLQRGQFVVSLDDGWIRFVAASHQVAELVKELRCELDQLLQDKIKNPSIDLCTCPRGSRIISTIVKLVTTQ</sequence>
<evidence type="ECO:0000256" key="6">
    <source>
        <dbReference type="ARBA" id="ARBA00022806"/>
    </source>
</evidence>